<feature type="region of interest" description="Disordered" evidence="17">
    <location>
        <begin position="354"/>
        <end position="387"/>
    </location>
</feature>
<evidence type="ECO:0000256" key="12">
    <source>
        <dbReference type="ARBA" id="ARBA00023136"/>
    </source>
</evidence>
<dbReference type="PROSITE" id="PS00108">
    <property type="entry name" value="PROTEIN_KINASE_ST"/>
    <property type="match status" value="1"/>
</dbReference>
<keyword evidence="9" id="KW-0418">Kinase</keyword>
<evidence type="ECO:0000256" key="17">
    <source>
        <dbReference type="SAM" id="MobiDB-lite"/>
    </source>
</evidence>
<dbReference type="GO" id="GO:0005524">
    <property type="term" value="F:ATP binding"/>
    <property type="evidence" value="ECO:0007669"/>
    <property type="project" value="UniProtKB-UniRule"/>
</dbReference>
<dbReference type="GO" id="GO:0045088">
    <property type="term" value="P:regulation of innate immune response"/>
    <property type="evidence" value="ECO:0007669"/>
    <property type="project" value="UniProtKB-ARBA"/>
</dbReference>
<dbReference type="Proteomes" id="UP001327560">
    <property type="component" value="Chromosome 3"/>
</dbReference>
<gene>
    <name evidence="19" type="ORF">Cni_G10651</name>
</gene>
<dbReference type="SUPFAM" id="SSF56112">
    <property type="entry name" value="Protein kinase-like (PK-like)"/>
    <property type="match status" value="1"/>
</dbReference>
<dbReference type="EMBL" id="CP136892">
    <property type="protein sequence ID" value="WOL01932.1"/>
    <property type="molecule type" value="Genomic_DNA"/>
</dbReference>
<dbReference type="FunFam" id="1.10.510.10:FF:000032">
    <property type="entry name" value="Serine/threonine-protein kinase PBS1"/>
    <property type="match status" value="1"/>
</dbReference>
<dbReference type="GO" id="GO:0005886">
    <property type="term" value="C:plasma membrane"/>
    <property type="evidence" value="ECO:0007669"/>
    <property type="project" value="UniProtKB-SubCell"/>
</dbReference>
<keyword evidence="6" id="KW-0597">Phosphoprotein</keyword>
<dbReference type="GO" id="GO:0004674">
    <property type="term" value="F:protein serine/threonine kinase activity"/>
    <property type="evidence" value="ECO:0007669"/>
    <property type="project" value="UniProtKB-KW"/>
</dbReference>
<protein>
    <recommendedName>
        <fullName evidence="3">non-specific serine/threonine protein kinase</fullName>
        <ecNumber evidence="3">2.7.11.1</ecNumber>
    </recommendedName>
</protein>
<dbReference type="PROSITE" id="PS50011">
    <property type="entry name" value="PROTEIN_KINASE_DOM"/>
    <property type="match status" value="1"/>
</dbReference>
<evidence type="ECO:0000256" key="5">
    <source>
        <dbReference type="ARBA" id="ARBA00022527"/>
    </source>
</evidence>
<accession>A0AAQ3K4W8</accession>
<comment type="catalytic activity">
    <reaction evidence="13">
        <text>L-threonyl-[protein] + ATP = O-phospho-L-threonyl-[protein] + ADP + H(+)</text>
        <dbReference type="Rhea" id="RHEA:46608"/>
        <dbReference type="Rhea" id="RHEA-COMP:11060"/>
        <dbReference type="Rhea" id="RHEA-COMP:11605"/>
        <dbReference type="ChEBI" id="CHEBI:15378"/>
        <dbReference type="ChEBI" id="CHEBI:30013"/>
        <dbReference type="ChEBI" id="CHEBI:30616"/>
        <dbReference type="ChEBI" id="CHEBI:61977"/>
        <dbReference type="ChEBI" id="CHEBI:456216"/>
        <dbReference type="EC" id="2.7.11.1"/>
    </reaction>
</comment>
<evidence type="ECO:0000256" key="7">
    <source>
        <dbReference type="ARBA" id="ARBA00022679"/>
    </source>
</evidence>
<dbReference type="Pfam" id="PF07714">
    <property type="entry name" value="PK_Tyr_Ser-Thr"/>
    <property type="match status" value="1"/>
</dbReference>
<evidence type="ECO:0000256" key="1">
    <source>
        <dbReference type="ARBA" id="ARBA00004236"/>
    </source>
</evidence>
<evidence type="ECO:0000256" key="11">
    <source>
        <dbReference type="ARBA" id="ARBA00022840"/>
    </source>
</evidence>
<evidence type="ECO:0000256" key="14">
    <source>
        <dbReference type="ARBA" id="ARBA00048679"/>
    </source>
</evidence>
<dbReference type="CDD" id="cd14066">
    <property type="entry name" value="STKc_IRAK"/>
    <property type="match status" value="1"/>
</dbReference>
<feature type="domain" description="Protein kinase" evidence="18">
    <location>
        <begin position="73"/>
        <end position="350"/>
    </location>
</feature>
<feature type="compositionally biased region" description="Basic and acidic residues" evidence="17">
    <location>
        <begin position="11"/>
        <end position="20"/>
    </location>
</feature>
<evidence type="ECO:0000256" key="15">
    <source>
        <dbReference type="PROSITE-ProRule" id="PRU10141"/>
    </source>
</evidence>
<dbReference type="InterPro" id="IPR008271">
    <property type="entry name" value="Ser/Thr_kinase_AS"/>
</dbReference>
<keyword evidence="8 15" id="KW-0547">Nucleotide-binding</keyword>
<keyword evidence="5 16" id="KW-0723">Serine/threonine-protein kinase</keyword>
<dbReference type="InterPro" id="IPR017441">
    <property type="entry name" value="Protein_kinase_ATP_BS"/>
</dbReference>
<keyword evidence="10" id="KW-0611">Plant defense</keyword>
<dbReference type="Gene3D" id="1.10.510.10">
    <property type="entry name" value="Transferase(Phosphotransferase) domain 1"/>
    <property type="match status" value="1"/>
</dbReference>
<evidence type="ECO:0000256" key="16">
    <source>
        <dbReference type="RuleBase" id="RU000304"/>
    </source>
</evidence>
<reference evidence="19 20" key="1">
    <citation type="submission" date="2023-10" db="EMBL/GenBank/DDBJ databases">
        <title>Chromosome-scale genome assembly provides insights into flower coloration mechanisms of Canna indica.</title>
        <authorList>
            <person name="Li C."/>
        </authorList>
    </citation>
    <scope>NUCLEOTIDE SEQUENCE [LARGE SCALE GENOMIC DNA]</scope>
    <source>
        <tissue evidence="19">Flower</tissue>
    </source>
</reference>
<evidence type="ECO:0000256" key="13">
    <source>
        <dbReference type="ARBA" id="ARBA00047899"/>
    </source>
</evidence>
<feature type="region of interest" description="Disordered" evidence="17">
    <location>
        <begin position="1"/>
        <end position="51"/>
    </location>
</feature>
<comment type="subcellular location">
    <subcellularLocation>
        <location evidence="1">Cell membrane</location>
    </subcellularLocation>
</comment>
<dbReference type="EC" id="2.7.11.1" evidence="3"/>
<evidence type="ECO:0000256" key="8">
    <source>
        <dbReference type="ARBA" id="ARBA00022741"/>
    </source>
</evidence>
<evidence type="ECO:0000256" key="10">
    <source>
        <dbReference type="ARBA" id="ARBA00022821"/>
    </source>
</evidence>
<sequence>MGGRFSCAGEPKTDENDKAGRPPAAYKSKSNHSLDVKKGASVNEKQGMSSSGSGRIAAQIFTFRELAASTKNFRADCLLGEGGFGRVYKGRLERSNQIVAIKQLDRNGLQGNREFLVEVLMLGLLDHPNLVNLIGYCADGDQRLLVYEYMQLGSLEDHLHDLSPDKKRLDWNTRMKIAAGAAKGLEYLHDKASPPVIYRDLKCSNILLGEDYHPKLSDFGLAKLGPVGDNTHVSTRVMGTYGYCAPEYAMTGQLTLKSDIYSFGVVLLELISGRRAIDNSRAAGEQNLISWARPLFKDRRKFSQVADPMLQGQYPPRGLYQALAVAAMCVQEQPSMRPLIADVVTALTYLASQPYDPESQPNQTASRLSAPGTPPRTRRDSEKRLGY</sequence>
<evidence type="ECO:0000259" key="18">
    <source>
        <dbReference type="PROSITE" id="PS50011"/>
    </source>
</evidence>
<feature type="binding site" evidence="15">
    <location>
        <position position="102"/>
    </location>
    <ligand>
        <name>ATP</name>
        <dbReference type="ChEBI" id="CHEBI:30616"/>
    </ligand>
</feature>
<dbReference type="InterPro" id="IPR000719">
    <property type="entry name" value="Prot_kinase_dom"/>
</dbReference>
<keyword evidence="7" id="KW-0808">Transferase</keyword>
<dbReference type="PROSITE" id="PS00107">
    <property type="entry name" value="PROTEIN_KINASE_ATP"/>
    <property type="match status" value="1"/>
</dbReference>
<dbReference type="SMART" id="SM00220">
    <property type="entry name" value="S_TKc"/>
    <property type="match status" value="1"/>
</dbReference>
<feature type="compositionally biased region" description="Basic and acidic residues" evidence="17">
    <location>
        <begin position="377"/>
        <end position="387"/>
    </location>
</feature>
<dbReference type="Gene3D" id="3.30.200.20">
    <property type="entry name" value="Phosphorylase Kinase, domain 1"/>
    <property type="match status" value="1"/>
</dbReference>
<dbReference type="AlphaFoldDB" id="A0AAQ3K4W8"/>
<comment type="catalytic activity">
    <reaction evidence="14">
        <text>L-seryl-[protein] + ATP = O-phospho-L-seryl-[protein] + ADP + H(+)</text>
        <dbReference type="Rhea" id="RHEA:17989"/>
        <dbReference type="Rhea" id="RHEA-COMP:9863"/>
        <dbReference type="Rhea" id="RHEA-COMP:11604"/>
        <dbReference type="ChEBI" id="CHEBI:15378"/>
        <dbReference type="ChEBI" id="CHEBI:29999"/>
        <dbReference type="ChEBI" id="CHEBI:30616"/>
        <dbReference type="ChEBI" id="CHEBI:83421"/>
        <dbReference type="ChEBI" id="CHEBI:456216"/>
        <dbReference type="EC" id="2.7.11.1"/>
    </reaction>
</comment>
<comment type="similarity">
    <text evidence="2">Belongs to the protein kinase superfamily. Ser/Thr protein kinase family.</text>
</comment>
<dbReference type="GO" id="GO:0031349">
    <property type="term" value="P:positive regulation of defense response"/>
    <property type="evidence" value="ECO:0007669"/>
    <property type="project" value="UniProtKB-ARBA"/>
</dbReference>
<organism evidence="19 20">
    <name type="scientific">Canna indica</name>
    <name type="common">Indian-shot</name>
    <dbReference type="NCBI Taxonomy" id="4628"/>
    <lineage>
        <taxon>Eukaryota</taxon>
        <taxon>Viridiplantae</taxon>
        <taxon>Streptophyta</taxon>
        <taxon>Embryophyta</taxon>
        <taxon>Tracheophyta</taxon>
        <taxon>Spermatophyta</taxon>
        <taxon>Magnoliopsida</taxon>
        <taxon>Liliopsida</taxon>
        <taxon>Zingiberales</taxon>
        <taxon>Cannaceae</taxon>
        <taxon>Canna</taxon>
    </lineage>
</organism>
<dbReference type="InterPro" id="IPR011009">
    <property type="entry name" value="Kinase-like_dom_sf"/>
</dbReference>
<evidence type="ECO:0000256" key="9">
    <source>
        <dbReference type="ARBA" id="ARBA00022777"/>
    </source>
</evidence>
<keyword evidence="11 15" id="KW-0067">ATP-binding</keyword>
<keyword evidence="4" id="KW-1003">Cell membrane</keyword>
<dbReference type="InterPro" id="IPR001245">
    <property type="entry name" value="Ser-Thr/Tyr_kinase_cat_dom"/>
</dbReference>
<keyword evidence="12" id="KW-0472">Membrane</keyword>
<evidence type="ECO:0000256" key="3">
    <source>
        <dbReference type="ARBA" id="ARBA00012513"/>
    </source>
</evidence>
<name>A0AAQ3K4W8_9LILI</name>
<evidence type="ECO:0000256" key="6">
    <source>
        <dbReference type="ARBA" id="ARBA00022553"/>
    </source>
</evidence>
<evidence type="ECO:0000313" key="20">
    <source>
        <dbReference type="Proteomes" id="UP001327560"/>
    </source>
</evidence>
<dbReference type="PANTHER" id="PTHR47985">
    <property type="entry name" value="OS07G0668900 PROTEIN"/>
    <property type="match status" value="1"/>
</dbReference>
<dbReference type="PANTHER" id="PTHR47985:SF23">
    <property type="entry name" value="OS07G0695300 PROTEIN"/>
    <property type="match status" value="1"/>
</dbReference>
<evidence type="ECO:0000256" key="2">
    <source>
        <dbReference type="ARBA" id="ARBA00008684"/>
    </source>
</evidence>
<keyword evidence="20" id="KW-1185">Reference proteome</keyword>
<dbReference type="FunFam" id="3.30.200.20:FF:000248">
    <property type="entry name" value="Serine/threonine-protein kinase PBS1"/>
    <property type="match status" value="1"/>
</dbReference>
<dbReference type="GO" id="GO:0045087">
    <property type="term" value="P:innate immune response"/>
    <property type="evidence" value="ECO:0007669"/>
    <property type="project" value="UniProtKB-ARBA"/>
</dbReference>
<evidence type="ECO:0000256" key="4">
    <source>
        <dbReference type="ARBA" id="ARBA00022475"/>
    </source>
</evidence>
<evidence type="ECO:0000313" key="19">
    <source>
        <dbReference type="EMBL" id="WOL01932.1"/>
    </source>
</evidence>
<proteinExistence type="inferred from homology"/>